<feature type="region of interest" description="Disordered" evidence="8">
    <location>
        <begin position="1463"/>
        <end position="1535"/>
    </location>
</feature>
<dbReference type="OrthoDB" id="8856548at2759"/>
<feature type="compositionally biased region" description="Polar residues" evidence="8">
    <location>
        <begin position="461"/>
        <end position="470"/>
    </location>
</feature>
<dbReference type="PROSITE" id="PS00028">
    <property type="entry name" value="ZINC_FINGER_C2H2_1"/>
    <property type="match status" value="3"/>
</dbReference>
<feature type="compositionally biased region" description="Polar residues" evidence="8">
    <location>
        <begin position="574"/>
        <end position="587"/>
    </location>
</feature>
<dbReference type="PROSITE" id="PS50157">
    <property type="entry name" value="ZINC_FINGER_C2H2_2"/>
    <property type="match status" value="4"/>
</dbReference>
<keyword evidence="2" id="KW-0479">Metal-binding</keyword>
<evidence type="ECO:0000256" key="2">
    <source>
        <dbReference type="ARBA" id="ARBA00022723"/>
    </source>
</evidence>
<feature type="compositionally biased region" description="Low complexity" evidence="8">
    <location>
        <begin position="412"/>
        <end position="425"/>
    </location>
</feature>
<dbReference type="PANTHER" id="PTHR16515">
    <property type="entry name" value="PR DOMAIN ZINC FINGER PROTEIN"/>
    <property type="match status" value="1"/>
</dbReference>
<dbReference type="SMART" id="SM00355">
    <property type="entry name" value="ZnF_C2H2"/>
    <property type="match status" value="17"/>
</dbReference>
<evidence type="ECO:0000313" key="11">
    <source>
        <dbReference type="Proteomes" id="UP000283509"/>
    </source>
</evidence>
<name>A0A423U4L3_PENVA</name>
<evidence type="ECO:0000256" key="6">
    <source>
        <dbReference type="ARBA" id="ARBA00023242"/>
    </source>
</evidence>
<proteinExistence type="predicted"/>
<keyword evidence="3" id="KW-0677">Repeat</keyword>
<dbReference type="Pfam" id="PF25412">
    <property type="entry name" value="zf-C2H2_ZNF592"/>
    <property type="match status" value="1"/>
</dbReference>
<reference evidence="10 11" key="2">
    <citation type="submission" date="2019-01" db="EMBL/GenBank/DDBJ databases">
        <title>The decoding of complex shrimp genome reveals the adaptation for benthos swimmer, frequently molting mechanism and breeding impact on genome.</title>
        <authorList>
            <person name="Sun Y."/>
            <person name="Gao Y."/>
            <person name="Yu Y."/>
        </authorList>
    </citation>
    <scope>NUCLEOTIDE SEQUENCE [LARGE SCALE GENOMIC DNA]</scope>
    <source>
        <tissue evidence="10">Muscle</tissue>
    </source>
</reference>
<feature type="compositionally biased region" description="Basic and acidic residues" evidence="8">
    <location>
        <begin position="1521"/>
        <end position="1535"/>
    </location>
</feature>
<evidence type="ECO:0000256" key="3">
    <source>
        <dbReference type="ARBA" id="ARBA00022737"/>
    </source>
</evidence>
<reference evidence="10 11" key="1">
    <citation type="submission" date="2018-04" db="EMBL/GenBank/DDBJ databases">
        <authorList>
            <person name="Zhang X."/>
            <person name="Yuan J."/>
            <person name="Li F."/>
            <person name="Xiang J."/>
        </authorList>
    </citation>
    <scope>NUCLEOTIDE SEQUENCE [LARGE SCALE GENOMIC DNA]</scope>
    <source>
        <tissue evidence="10">Muscle</tissue>
    </source>
</reference>
<evidence type="ECO:0000256" key="7">
    <source>
        <dbReference type="PROSITE-ProRule" id="PRU00042"/>
    </source>
</evidence>
<keyword evidence="6" id="KW-0539">Nucleus</keyword>
<dbReference type="GO" id="GO:0008270">
    <property type="term" value="F:zinc ion binding"/>
    <property type="evidence" value="ECO:0007669"/>
    <property type="project" value="UniProtKB-KW"/>
</dbReference>
<dbReference type="InterPro" id="IPR057356">
    <property type="entry name" value="Znf-C2H2_ZNF592"/>
</dbReference>
<feature type="domain" description="C2H2-type" evidence="9">
    <location>
        <begin position="1541"/>
        <end position="1564"/>
    </location>
</feature>
<feature type="compositionally biased region" description="Basic and acidic residues" evidence="8">
    <location>
        <begin position="345"/>
        <end position="404"/>
    </location>
</feature>
<evidence type="ECO:0000256" key="5">
    <source>
        <dbReference type="ARBA" id="ARBA00022833"/>
    </source>
</evidence>
<dbReference type="SUPFAM" id="SSF57667">
    <property type="entry name" value="beta-beta-alpha zinc fingers"/>
    <property type="match status" value="1"/>
</dbReference>
<dbReference type="InterPro" id="IPR036236">
    <property type="entry name" value="Znf_C2H2_sf"/>
</dbReference>
<feature type="region of interest" description="Disordered" evidence="8">
    <location>
        <begin position="141"/>
        <end position="168"/>
    </location>
</feature>
<feature type="compositionally biased region" description="Basic and acidic residues" evidence="8">
    <location>
        <begin position="490"/>
        <end position="530"/>
    </location>
</feature>
<accession>A0A423U4L3</accession>
<evidence type="ECO:0000256" key="8">
    <source>
        <dbReference type="SAM" id="MobiDB-lite"/>
    </source>
</evidence>
<feature type="compositionally biased region" description="Polar residues" evidence="8">
    <location>
        <begin position="112"/>
        <end position="122"/>
    </location>
</feature>
<feature type="region of interest" description="Disordered" evidence="8">
    <location>
        <begin position="71"/>
        <end position="97"/>
    </location>
</feature>
<protein>
    <recommendedName>
        <fullName evidence="9">C2H2-type domain-containing protein</fullName>
    </recommendedName>
</protein>
<organism evidence="10 11">
    <name type="scientific">Penaeus vannamei</name>
    <name type="common">Whiteleg shrimp</name>
    <name type="synonym">Litopenaeus vannamei</name>
    <dbReference type="NCBI Taxonomy" id="6689"/>
    <lineage>
        <taxon>Eukaryota</taxon>
        <taxon>Metazoa</taxon>
        <taxon>Ecdysozoa</taxon>
        <taxon>Arthropoda</taxon>
        <taxon>Crustacea</taxon>
        <taxon>Multicrustacea</taxon>
        <taxon>Malacostraca</taxon>
        <taxon>Eumalacostraca</taxon>
        <taxon>Eucarida</taxon>
        <taxon>Decapoda</taxon>
        <taxon>Dendrobranchiata</taxon>
        <taxon>Penaeoidea</taxon>
        <taxon>Penaeidae</taxon>
        <taxon>Penaeus</taxon>
    </lineage>
</organism>
<dbReference type="Proteomes" id="UP000283509">
    <property type="component" value="Unassembled WGS sequence"/>
</dbReference>
<evidence type="ECO:0000313" key="10">
    <source>
        <dbReference type="EMBL" id="ROT83637.1"/>
    </source>
</evidence>
<gene>
    <name evidence="10" type="ORF">C7M84_023170</name>
</gene>
<feature type="region of interest" description="Disordered" evidence="8">
    <location>
        <begin position="574"/>
        <end position="600"/>
    </location>
</feature>
<evidence type="ECO:0000256" key="1">
    <source>
        <dbReference type="ARBA" id="ARBA00004123"/>
    </source>
</evidence>
<dbReference type="InterPro" id="IPR013087">
    <property type="entry name" value="Znf_C2H2_type"/>
</dbReference>
<feature type="compositionally biased region" description="Low complexity" evidence="8">
    <location>
        <begin position="451"/>
        <end position="460"/>
    </location>
</feature>
<feature type="compositionally biased region" description="Basic and acidic residues" evidence="8">
    <location>
        <begin position="158"/>
        <end position="168"/>
    </location>
</feature>
<feature type="domain" description="C2H2-type" evidence="9">
    <location>
        <begin position="1264"/>
        <end position="1282"/>
    </location>
</feature>
<dbReference type="InterPro" id="IPR050331">
    <property type="entry name" value="Zinc_finger"/>
</dbReference>
<feature type="compositionally biased region" description="Basic and acidic residues" evidence="8">
    <location>
        <begin position="433"/>
        <end position="450"/>
    </location>
</feature>
<keyword evidence="5" id="KW-0862">Zinc</keyword>
<feature type="domain" description="C2H2-type" evidence="9">
    <location>
        <begin position="746"/>
        <end position="765"/>
    </location>
</feature>
<feature type="region of interest" description="Disordered" evidence="8">
    <location>
        <begin position="834"/>
        <end position="855"/>
    </location>
</feature>
<feature type="region of interest" description="Disordered" evidence="8">
    <location>
        <begin position="186"/>
        <end position="552"/>
    </location>
</feature>
<dbReference type="GO" id="GO:0005634">
    <property type="term" value="C:nucleus"/>
    <property type="evidence" value="ECO:0007669"/>
    <property type="project" value="UniProtKB-SubCell"/>
</dbReference>
<evidence type="ECO:0000259" key="9">
    <source>
        <dbReference type="PROSITE" id="PS50157"/>
    </source>
</evidence>
<feature type="domain" description="C2H2-type" evidence="9">
    <location>
        <begin position="1660"/>
        <end position="1682"/>
    </location>
</feature>
<dbReference type="GO" id="GO:0010468">
    <property type="term" value="P:regulation of gene expression"/>
    <property type="evidence" value="ECO:0007669"/>
    <property type="project" value="TreeGrafter"/>
</dbReference>
<feature type="compositionally biased region" description="Acidic residues" evidence="8">
    <location>
        <begin position="292"/>
        <end position="344"/>
    </location>
</feature>
<dbReference type="EMBL" id="QCYY01000659">
    <property type="protein sequence ID" value="ROT83637.1"/>
    <property type="molecule type" value="Genomic_DNA"/>
</dbReference>
<sequence length="1704" mass="191078">MDYTQHPAYEDEYIMESGMDHYADKSLSFKEASPSMYGFQSRSADIQPEGDETNELQSVAARGCREDRQVLAHSEESERKEAATVIPRSNSSKADEGNAQFRMLAELPESLKGSTLSLSETDSSGDEQDKLYKDLCKAAQQTSRQDEVLGFSSSQNRRPGEGTLKKVCDSSASKWCVMPGEKILEEKYQRRSSSESSESSLKKNLERTLSTGKGLMEHVTLPEKDEASSATGLVPLGPVSLRRASQEGMGRVKRKLESDMGKGFVSKETPEKSLDVEMLKESKCSTVKGAMLEEDSNNEGEDNDTDDDSDSDSDSESSSSDSDDDDDDEGDASDSDSDSDSDEKSEEKLKTIESKKYENKEIEKADVEKNILETDHERMKVKESLLQDKEMQSSEIKEKDEAKATKTNQPQSASASGEANSAGKADTSISDARVMEEVEKCPPAEKEKSEGSSSAQGKAETSTSDTSVQSGGKKVSSEVSAGESGKVVRQSKDRREDRRRDTEANGDKENDSPRDNTKNIDKSTKSDRKAPVSIKKQQSKGQRSSPLSSAPVNVSEVDLVQQVAVAFAQQLTTIQGSQAKQSTVKSHSPQERPAKGEIDVIQEREDKSELDMAAAEEEKMEMEIDDTFPMPIQAEVVMSEGSESGIEYEDFDKSGGSKEDFSWYAKREQLLDQSEKENLELVAYLQSFVNGGGAGEVVEYPPPNNELPGEGADLTQWQLDSVHLPPFTPNVAPPSWLRLTIPAEGYRCHSCGDTFFIESSLVQHRERRSVWINLECGPCDAKLTFYNRCALKDHLRNHMMQGEEVDEETVEVRSLPLQLTRLLQPILVPIPQSLRGSKQHRRSTKNRGTVNKLPLLKPIGRSPAKVYGEDYQNGSLDNLLEDEEGNEDDRSRFSSEEKIPLGMKRLSPRKRTVRCYLCERMFHSVRELMSHMRTDQPYSDQRVECRKCQLVLPSVCAAKAHILTHPPANTSNISVCPECGSRCDGPRDFVHHLNTCGHQFRRSGIVCPDELRAHHDREHRRDNHYRTKTCTLHHEVLGYQHQYFGGQEPRNAFVTLPVALSAEELHEARIRDVPTVSSVIDKTLFPDVPHLQEVSKSTKAEKQAKKTLNKATPEDCEAKESSGKESPAKKDMDQLDKLRPSVCYRCGFTYTDNKDFRRHKRMCEGEAAERQCQVCSLTAVGEDFARHCLTHIRDGLILCIYCNGMQFNNATDLEQHFELHVHEQFSYPASCAFCCTSLPDVPTALSHLNEEHDPFHVPFDTSEFECDRCGRRFHGERGLSVHLGRCTLGTATPTPSSAGCRQCQVCTKALMPEMFGRHLVCHLEEGLLVCSLCDGRTLPSSMALLHHLEEHATALAYPSNCPMCSFVMQDSTSALTHLKEEHGFGNLHCAECDMHYNFTYQLQRHTDIVHKICQYAKRRYICWICRAYDHVKKETLMNHFRTVHGLDREQVDEKAMIRTRGQGTMPTSQFIPTKPLGSKEMPGGSRQDADTVAVRLSRDKVKTSPGKMSIGSGASSKHPKKYELHSSKHKEHGEDGGAEGFVCQECGASFVVEPSLARHMFFAHKVKLQVTGDDRNAEKSEVQADVKEETIIPMENAGTVKRRVERNVAKKKAGKVVTRNKKEKEVTRPKQEREIAKRKVDKKVEFKKIEDYEEEERFDNQCVVCKEEFTSPVELYSHLRTHGMAFLKLGRKARPFGLEKTADR</sequence>
<feature type="region of interest" description="Disordered" evidence="8">
    <location>
        <begin position="876"/>
        <end position="896"/>
    </location>
</feature>
<keyword evidence="4 7" id="KW-0863">Zinc-finger</keyword>
<feature type="compositionally biased region" description="Polar residues" evidence="8">
    <location>
        <begin position="535"/>
        <end position="552"/>
    </location>
</feature>
<feature type="compositionally biased region" description="Basic and acidic residues" evidence="8">
    <location>
        <begin position="268"/>
        <end position="283"/>
    </location>
</feature>
<feature type="region of interest" description="Disordered" evidence="8">
    <location>
        <begin position="112"/>
        <end position="131"/>
    </location>
</feature>
<comment type="caution">
    <text evidence="10">The sequence shown here is derived from an EMBL/GenBank/DDBJ whole genome shotgun (WGS) entry which is preliminary data.</text>
</comment>
<dbReference type="STRING" id="6689.A0A423U4L3"/>
<dbReference type="PANTHER" id="PTHR16515:SF49">
    <property type="entry name" value="GASTRULA ZINC FINGER PROTEIN XLCGF49.1-LIKE-RELATED"/>
    <property type="match status" value="1"/>
</dbReference>
<evidence type="ECO:0000256" key="4">
    <source>
        <dbReference type="ARBA" id="ARBA00022771"/>
    </source>
</evidence>
<comment type="subcellular location">
    <subcellularLocation>
        <location evidence="1">Nucleus</location>
    </subcellularLocation>
</comment>
<feature type="region of interest" description="Disordered" evidence="8">
    <location>
        <begin position="1093"/>
        <end position="1133"/>
    </location>
</feature>
<feature type="compositionally biased region" description="Basic and acidic residues" evidence="8">
    <location>
        <begin position="588"/>
        <end position="600"/>
    </location>
</feature>
<keyword evidence="11" id="KW-1185">Reference proteome</keyword>
<feature type="compositionally biased region" description="Basic and acidic residues" evidence="8">
    <location>
        <begin position="71"/>
        <end position="82"/>
    </location>
</feature>
<feature type="compositionally biased region" description="Basic and acidic residues" evidence="8">
    <location>
        <begin position="1112"/>
        <end position="1133"/>
    </location>
</feature>